<feature type="region of interest" description="Disordered" evidence="1">
    <location>
        <begin position="20"/>
        <end position="40"/>
    </location>
</feature>
<evidence type="ECO:0000313" key="3">
    <source>
        <dbReference type="Proteomes" id="UP000000304"/>
    </source>
</evidence>
<organism evidence="2 3">
    <name type="scientific">Drosophila simulans</name>
    <name type="common">Fruit fly</name>
    <dbReference type="NCBI Taxonomy" id="7240"/>
    <lineage>
        <taxon>Eukaryota</taxon>
        <taxon>Metazoa</taxon>
        <taxon>Ecdysozoa</taxon>
        <taxon>Arthropoda</taxon>
        <taxon>Hexapoda</taxon>
        <taxon>Insecta</taxon>
        <taxon>Pterygota</taxon>
        <taxon>Neoptera</taxon>
        <taxon>Endopterygota</taxon>
        <taxon>Diptera</taxon>
        <taxon>Brachycera</taxon>
        <taxon>Muscomorpha</taxon>
        <taxon>Ephydroidea</taxon>
        <taxon>Drosophilidae</taxon>
        <taxon>Drosophila</taxon>
        <taxon>Sophophora</taxon>
    </lineage>
</organism>
<dbReference type="EMBL" id="CM000366">
    <property type="protein sequence ID" value="EDX18482.1"/>
    <property type="molecule type" value="Genomic_DNA"/>
</dbReference>
<name>B4R3B1_DROSI</name>
<dbReference type="AlphaFoldDB" id="B4R3B1"/>
<sequence length="100" mass="11038">MQTIKICPGFQVPRSCECEQEKRKNGGKGPPANTSCVPQQRLTHEQQVEVEQEVVVEAAVLDSGLGRDLDVEVGRDLDTNNTVSRMSYYSGQDESLLEAN</sequence>
<proteinExistence type="predicted"/>
<protein>
    <submittedName>
        <fullName evidence="2">GD15524</fullName>
    </submittedName>
</protein>
<dbReference type="HOGENOM" id="CLU_2308955_0_0_1"/>
<reference evidence="2 3" key="1">
    <citation type="journal article" date="2007" name="Nature">
        <title>Evolution of genes and genomes on the Drosophila phylogeny.</title>
        <authorList>
            <consortium name="Drosophila 12 Genomes Consortium"/>
            <person name="Clark A.G."/>
            <person name="Eisen M.B."/>
            <person name="Smith D.R."/>
            <person name="Bergman C.M."/>
            <person name="Oliver B."/>
            <person name="Markow T.A."/>
            <person name="Kaufman T.C."/>
            <person name="Kellis M."/>
            <person name="Gelbart W."/>
            <person name="Iyer V.N."/>
            <person name="Pollard D.A."/>
            <person name="Sackton T.B."/>
            <person name="Larracuente A.M."/>
            <person name="Singh N.D."/>
            <person name="Abad J.P."/>
            <person name="Abt D.N."/>
            <person name="Adryan B."/>
            <person name="Aguade M."/>
            <person name="Akashi H."/>
            <person name="Anderson W.W."/>
            <person name="Aquadro C.F."/>
            <person name="Ardell D.H."/>
            <person name="Arguello R."/>
            <person name="Artieri C.G."/>
            <person name="Barbash D.A."/>
            <person name="Barker D."/>
            <person name="Barsanti P."/>
            <person name="Batterham P."/>
            <person name="Batzoglou S."/>
            <person name="Begun D."/>
            <person name="Bhutkar A."/>
            <person name="Blanco E."/>
            <person name="Bosak S.A."/>
            <person name="Bradley R.K."/>
            <person name="Brand A.D."/>
            <person name="Brent M.R."/>
            <person name="Brooks A.N."/>
            <person name="Brown R.H."/>
            <person name="Butlin R.K."/>
            <person name="Caggese C."/>
            <person name="Calvi B.R."/>
            <person name="Bernardo de Carvalho A."/>
            <person name="Caspi A."/>
            <person name="Castrezana S."/>
            <person name="Celniker S.E."/>
            <person name="Chang J.L."/>
            <person name="Chapple C."/>
            <person name="Chatterji S."/>
            <person name="Chinwalla A."/>
            <person name="Civetta A."/>
            <person name="Clifton S.W."/>
            <person name="Comeron J.M."/>
            <person name="Costello J.C."/>
            <person name="Coyne J.A."/>
            <person name="Daub J."/>
            <person name="David R.G."/>
            <person name="Delcher A.L."/>
            <person name="Delehaunty K."/>
            <person name="Do C.B."/>
            <person name="Ebling H."/>
            <person name="Edwards K."/>
            <person name="Eickbush T."/>
            <person name="Evans J.D."/>
            <person name="Filipski A."/>
            <person name="Findeiss S."/>
            <person name="Freyhult E."/>
            <person name="Fulton L."/>
            <person name="Fulton R."/>
            <person name="Garcia A.C."/>
            <person name="Gardiner A."/>
            <person name="Garfield D.A."/>
            <person name="Garvin B.E."/>
            <person name="Gibson G."/>
            <person name="Gilbert D."/>
            <person name="Gnerre S."/>
            <person name="Godfrey J."/>
            <person name="Good R."/>
            <person name="Gotea V."/>
            <person name="Gravely B."/>
            <person name="Greenberg A.J."/>
            <person name="Griffiths-Jones S."/>
            <person name="Gross S."/>
            <person name="Guigo R."/>
            <person name="Gustafson E.A."/>
            <person name="Haerty W."/>
            <person name="Hahn M.W."/>
            <person name="Halligan D.L."/>
            <person name="Halpern A.L."/>
            <person name="Halter G.M."/>
            <person name="Han M.V."/>
            <person name="Heger A."/>
            <person name="Hillier L."/>
            <person name="Hinrichs A.S."/>
            <person name="Holmes I."/>
            <person name="Hoskins R.A."/>
            <person name="Hubisz M.J."/>
            <person name="Hultmark D."/>
            <person name="Huntley M.A."/>
            <person name="Jaffe D.B."/>
            <person name="Jagadeeshan S."/>
            <person name="Jeck W.R."/>
            <person name="Johnson J."/>
            <person name="Jones C.D."/>
            <person name="Jordan W.C."/>
            <person name="Karpen G.H."/>
            <person name="Kataoka E."/>
            <person name="Keightley P.D."/>
            <person name="Kheradpour P."/>
            <person name="Kirkness E.F."/>
            <person name="Koerich L.B."/>
            <person name="Kristiansen K."/>
            <person name="Kudrna D."/>
            <person name="Kulathinal R.J."/>
            <person name="Kumar S."/>
            <person name="Kwok R."/>
            <person name="Lander E."/>
            <person name="Langley C.H."/>
            <person name="Lapoint R."/>
            <person name="Lazzaro B.P."/>
            <person name="Lee S.J."/>
            <person name="Levesque L."/>
            <person name="Li R."/>
            <person name="Lin C.F."/>
            <person name="Lin M.F."/>
            <person name="Lindblad-Toh K."/>
            <person name="Llopart A."/>
            <person name="Long M."/>
            <person name="Low L."/>
            <person name="Lozovsky E."/>
            <person name="Lu J."/>
            <person name="Luo M."/>
            <person name="Machado C.A."/>
            <person name="Makalowski W."/>
            <person name="Marzo M."/>
            <person name="Matsuda M."/>
            <person name="Matzkin L."/>
            <person name="McAllister B."/>
            <person name="McBride C.S."/>
            <person name="McKernan B."/>
            <person name="McKernan K."/>
            <person name="Mendez-Lago M."/>
            <person name="Minx P."/>
            <person name="Mollenhauer M.U."/>
            <person name="Montooth K."/>
            <person name="Mount S.M."/>
            <person name="Mu X."/>
            <person name="Myers E."/>
            <person name="Negre B."/>
            <person name="Newfeld S."/>
            <person name="Nielsen R."/>
            <person name="Noor M.A."/>
            <person name="O'Grady P."/>
            <person name="Pachter L."/>
            <person name="Papaceit M."/>
            <person name="Parisi M.J."/>
            <person name="Parisi M."/>
            <person name="Parts L."/>
            <person name="Pedersen J.S."/>
            <person name="Pesole G."/>
            <person name="Phillippy A.M."/>
            <person name="Ponting C.P."/>
            <person name="Pop M."/>
            <person name="Porcelli D."/>
            <person name="Powell J.R."/>
            <person name="Prohaska S."/>
            <person name="Pruitt K."/>
            <person name="Puig M."/>
            <person name="Quesneville H."/>
            <person name="Ram K.R."/>
            <person name="Rand D."/>
            <person name="Rasmussen M.D."/>
            <person name="Reed L.K."/>
            <person name="Reenan R."/>
            <person name="Reily A."/>
            <person name="Remington K.A."/>
            <person name="Rieger T.T."/>
            <person name="Ritchie M.G."/>
            <person name="Robin C."/>
            <person name="Rogers Y.H."/>
            <person name="Rohde C."/>
            <person name="Rozas J."/>
            <person name="Rubenfield M.J."/>
            <person name="Ruiz A."/>
            <person name="Russo S."/>
            <person name="Salzberg S.L."/>
            <person name="Sanchez-Gracia A."/>
            <person name="Saranga D.J."/>
            <person name="Sato H."/>
            <person name="Schaeffer S.W."/>
            <person name="Schatz M.C."/>
            <person name="Schlenke T."/>
            <person name="Schwartz R."/>
            <person name="Segarra C."/>
            <person name="Singh R.S."/>
            <person name="Sirot L."/>
            <person name="Sirota M."/>
            <person name="Sisneros N.B."/>
            <person name="Smith C.D."/>
            <person name="Smith T.F."/>
            <person name="Spieth J."/>
            <person name="Stage D.E."/>
            <person name="Stark A."/>
            <person name="Stephan W."/>
            <person name="Strausberg R.L."/>
            <person name="Strempel S."/>
            <person name="Sturgill D."/>
            <person name="Sutton G."/>
            <person name="Sutton G.G."/>
            <person name="Tao W."/>
            <person name="Teichmann S."/>
            <person name="Tobari Y.N."/>
            <person name="Tomimura Y."/>
            <person name="Tsolas J.M."/>
            <person name="Valente V.L."/>
            <person name="Venter E."/>
            <person name="Venter J.C."/>
            <person name="Vicario S."/>
            <person name="Vieira F.G."/>
            <person name="Vilella A.J."/>
            <person name="Villasante A."/>
            <person name="Walenz B."/>
            <person name="Wang J."/>
            <person name="Wasserman M."/>
            <person name="Watts T."/>
            <person name="Wilson D."/>
            <person name="Wilson R.K."/>
            <person name="Wing R.A."/>
            <person name="Wolfner M.F."/>
            <person name="Wong A."/>
            <person name="Wong G.K."/>
            <person name="Wu C.I."/>
            <person name="Wu G."/>
            <person name="Yamamoto D."/>
            <person name="Yang H.P."/>
            <person name="Yang S.P."/>
            <person name="Yorke J.A."/>
            <person name="Yoshida K."/>
            <person name="Zdobnov E."/>
            <person name="Zhang P."/>
            <person name="Zhang Y."/>
            <person name="Zimin A.V."/>
            <person name="Baldwin J."/>
            <person name="Abdouelleil A."/>
            <person name="Abdulkadir J."/>
            <person name="Abebe A."/>
            <person name="Abera B."/>
            <person name="Abreu J."/>
            <person name="Acer S.C."/>
            <person name="Aftuck L."/>
            <person name="Alexander A."/>
            <person name="An P."/>
            <person name="Anderson E."/>
            <person name="Anderson S."/>
            <person name="Arachi H."/>
            <person name="Azer M."/>
            <person name="Bachantsang P."/>
            <person name="Barry A."/>
            <person name="Bayul T."/>
            <person name="Berlin A."/>
            <person name="Bessette D."/>
            <person name="Bloom T."/>
            <person name="Blye J."/>
            <person name="Boguslavskiy L."/>
            <person name="Bonnet C."/>
            <person name="Boukhgalter B."/>
            <person name="Bourzgui I."/>
            <person name="Brown A."/>
            <person name="Cahill P."/>
            <person name="Channer S."/>
            <person name="Cheshatsang Y."/>
            <person name="Chuda L."/>
            <person name="Citroen M."/>
            <person name="Collymore A."/>
            <person name="Cooke P."/>
            <person name="Costello M."/>
            <person name="D'Aco K."/>
            <person name="Daza R."/>
            <person name="De Haan G."/>
            <person name="DeGray S."/>
            <person name="DeMaso C."/>
            <person name="Dhargay N."/>
            <person name="Dooley K."/>
            <person name="Dooley E."/>
            <person name="Doricent M."/>
            <person name="Dorje P."/>
            <person name="Dorjee K."/>
            <person name="Dupes A."/>
            <person name="Elong R."/>
            <person name="Falk J."/>
            <person name="Farina A."/>
            <person name="Faro S."/>
            <person name="Ferguson D."/>
            <person name="Fisher S."/>
            <person name="Foley C.D."/>
            <person name="Franke A."/>
            <person name="Friedrich D."/>
            <person name="Gadbois L."/>
            <person name="Gearin G."/>
            <person name="Gearin C.R."/>
            <person name="Giannoukos G."/>
            <person name="Goode T."/>
            <person name="Graham J."/>
            <person name="Grandbois E."/>
            <person name="Grewal S."/>
            <person name="Gyaltsen K."/>
            <person name="Hafez N."/>
            <person name="Hagos B."/>
            <person name="Hall J."/>
            <person name="Henson C."/>
            <person name="Hollinger A."/>
            <person name="Honan T."/>
            <person name="Huard M.D."/>
            <person name="Hughes L."/>
            <person name="Hurhula B."/>
            <person name="Husby M.E."/>
            <person name="Kamat A."/>
            <person name="Kanga B."/>
            <person name="Kashin S."/>
            <person name="Khazanovich D."/>
            <person name="Kisner P."/>
            <person name="Lance K."/>
            <person name="Lara M."/>
            <person name="Lee W."/>
            <person name="Lennon N."/>
            <person name="Letendre F."/>
            <person name="LeVine R."/>
            <person name="Lipovsky A."/>
            <person name="Liu X."/>
            <person name="Liu J."/>
            <person name="Liu S."/>
            <person name="Lokyitsang T."/>
            <person name="Lokyitsang Y."/>
            <person name="Lubonja R."/>
            <person name="Lui A."/>
            <person name="MacDonald P."/>
            <person name="Magnisalis V."/>
            <person name="Maru K."/>
            <person name="Matthews C."/>
            <person name="McCusker W."/>
            <person name="McDonough S."/>
            <person name="Mehta T."/>
            <person name="Meldrim J."/>
            <person name="Meneus L."/>
            <person name="Mihai O."/>
            <person name="Mihalev A."/>
            <person name="Mihova T."/>
            <person name="Mittelman R."/>
            <person name="Mlenga V."/>
            <person name="Montmayeur A."/>
            <person name="Mulrain L."/>
            <person name="Navidi A."/>
            <person name="Naylor J."/>
            <person name="Negash T."/>
            <person name="Nguyen T."/>
            <person name="Nguyen N."/>
            <person name="Nicol R."/>
            <person name="Norbu C."/>
            <person name="Norbu N."/>
            <person name="Novod N."/>
            <person name="O'Neill B."/>
            <person name="Osman S."/>
            <person name="Markiewicz E."/>
            <person name="Oyono O.L."/>
            <person name="Patti C."/>
            <person name="Phunkhang P."/>
            <person name="Pierre F."/>
            <person name="Priest M."/>
            <person name="Raghuraman S."/>
            <person name="Rege F."/>
            <person name="Reyes R."/>
            <person name="Rise C."/>
            <person name="Rogov P."/>
            <person name="Ross K."/>
            <person name="Ryan E."/>
            <person name="Settipalli S."/>
            <person name="Shea T."/>
            <person name="Sherpa N."/>
            <person name="Shi L."/>
            <person name="Shih D."/>
            <person name="Sparrow T."/>
            <person name="Spaulding J."/>
            <person name="Stalker J."/>
            <person name="Stange-Thomann N."/>
            <person name="Stavropoulos S."/>
            <person name="Stone C."/>
            <person name="Strader C."/>
            <person name="Tesfaye S."/>
            <person name="Thomson T."/>
            <person name="Thoulutsang Y."/>
            <person name="Thoulutsang D."/>
            <person name="Topham K."/>
            <person name="Topping I."/>
            <person name="Tsamla T."/>
            <person name="Vassiliev H."/>
            <person name="Vo A."/>
            <person name="Wangchuk T."/>
            <person name="Wangdi T."/>
            <person name="Weiand M."/>
            <person name="Wilkinson J."/>
            <person name="Wilson A."/>
            <person name="Yadav S."/>
            <person name="Young G."/>
            <person name="Yu Q."/>
            <person name="Zembek L."/>
            <person name="Zhong D."/>
            <person name="Zimmer A."/>
            <person name="Zwirko Z."/>
            <person name="Jaffe D.B."/>
            <person name="Alvarez P."/>
            <person name="Brockman W."/>
            <person name="Butler J."/>
            <person name="Chin C."/>
            <person name="Gnerre S."/>
            <person name="Grabherr M."/>
            <person name="Kleber M."/>
            <person name="Mauceli E."/>
            <person name="MacCallum I."/>
        </authorList>
    </citation>
    <scope>NUCLEOTIDE SEQUENCE [LARGE SCALE GENOMIC DNA]</scope>
    <source>
        <strain evidence="3">white501</strain>
    </source>
</reference>
<evidence type="ECO:0000256" key="1">
    <source>
        <dbReference type="SAM" id="MobiDB-lite"/>
    </source>
</evidence>
<dbReference type="Proteomes" id="UP000000304">
    <property type="component" value="Chromosome X"/>
</dbReference>
<keyword evidence="3" id="KW-1185">Reference proteome</keyword>
<evidence type="ECO:0000313" key="2">
    <source>
        <dbReference type="EMBL" id="EDX18482.1"/>
    </source>
</evidence>
<accession>B4R3B1</accession>
<gene>
    <name evidence="2" type="primary">Dsim\GD15524</name>
    <name evidence="2" type="ORF">Dsim_GD15524</name>
</gene>